<keyword evidence="3" id="KW-0813">Transport</keyword>
<evidence type="ECO:0000256" key="8">
    <source>
        <dbReference type="SAM" id="Phobius"/>
    </source>
</evidence>
<dbReference type="Proteomes" id="UP000198406">
    <property type="component" value="Unassembled WGS sequence"/>
</dbReference>
<feature type="transmembrane region" description="Helical" evidence="8">
    <location>
        <begin position="183"/>
        <end position="204"/>
    </location>
</feature>
<evidence type="ECO:0000256" key="5">
    <source>
        <dbReference type="ARBA" id="ARBA00022692"/>
    </source>
</evidence>
<protein>
    <submittedName>
        <fullName evidence="11">Solute carrier family 4 (Anion exchanger), member 1</fullName>
    </submittedName>
</protein>
<feature type="transmembrane region" description="Helical" evidence="8">
    <location>
        <begin position="94"/>
        <end position="122"/>
    </location>
</feature>
<dbReference type="InterPro" id="IPR003020">
    <property type="entry name" value="HCO3_transpt_euk"/>
</dbReference>
<dbReference type="Gene3D" id="1.10.287.570">
    <property type="entry name" value="Helical hairpin bin"/>
    <property type="match status" value="1"/>
</dbReference>
<sequence length="565" mass="61518">MKPLTLGGLILVVGYCKAFQSASRLYSVRLNRSPFQTRLYSTAEKAQIPVDAISLPESSSVPIKEPLLEELGRGVRRDFAARLPYWKSDLTDGFQLPCLAATFFMFFACLAPAVGFGGLYAVASNSAIGTVEMITSTAVSGVLFALTAAQPMTIIGGTGPVLAFVACLAQMADMYKLPFLPLYAWTGLWTSAILFVSAMTSASNLVKYLTRFTDEIFSVLISVIFLFEACSNIAGTFSSAPLVQALLTLVCASTTYTISTRLQGLRRTAYFNKPIRNTISNFAPTIGVVVAAWLARAARVAHGVTLPALAIPSQFGTTTGRPWLIPLLDLPVWARWASFLPALMATVLLFLDQNITVRLVNNNKYNMTKGRRPGNVLDGMHADMLVISLLTALQSIFGLPWLVAATVRSVSHVKACAKYDNDGKVVGTIEQRFTGALIHAGIGCCVLLKQPRQWLALIPKPALMGLFLYLGASSLPGNEFWERFKGLFKEKATAVKERWTGVVPQSSVRKLTVVQLACLAAMIWVKESPAGVFFPIVIAMLAPLRFAMDRSGFIPKHHMNILDEE</sequence>
<dbReference type="FunFam" id="1.10.287.570:FF:000001">
    <property type="entry name" value="Anion exchange protein"/>
    <property type="match status" value="1"/>
</dbReference>
<feature type="transmembrane region" description="Helical" evidence="8">
    <location>
        <begin position="382"/>
        <end position="403"/>
    </location>
</feature>
<feature type="domain" description="Bicarbonate transporter-like transmembrane" evidence="10">
    <location>
        <begin position="73"/>
        <end position="242"/>
    </location>
</feature>
<evidence type="ECO:0000256" key="9">
    <source>
        <dbReference type="SAM" id="SignalP"/>
    </source>
</evidence>
<proteinExistence type="inferred from homology"/>
<evidence type="ECO:0000256" key="4">
    <source>
        <dbReference type="ARBA" id="ARBA00022475"/>
    </source>
</evidence>
<feature type="domain" description="Bicarbonate transporter-like transmembrane" evidence="10">
    <location>
        <begin position="245"/>
        <end position="564"/>
    </location>
</feature>
<dbReference type="GO" id="GO:0006820">
    <property type="term" value="P:monoatomic anion transport"/>
    <property type="evidence" value="ECO:0007669"/>
    <property type="project" value="InterPro"/>
</dbReference>
<feature type="transmembrane region" description="Helical" evidence="8">
    <location>
        <begin position="143"/>
        <end position="171"/>
    </location>
</feature>
<feature type="transmembrane region" description="Helical" evidence="8">
    <location>
        <begin position="216"/>
        <end position="234"/>
    </location>
</feature>
<keyword evidence="9" id="KW-0732">Signal</keyword>
<feature type="chain" id="PRO_5012667485" evidence="9">
    <location>
        <begin position="19"/>
        <end position="565"/>
    </location>
</feature>
<keyword evidence="6 8" id="KW-1133">Transmembrane helix</keyword>
<dbReference type="PRINTS" id="PR01231">
    <property type="entry name" value="HCO3TRNSPORT"/>
</dbReference>
<feature type="signal peptide" evidence="9">
    <location>
        <begin position="1"/>
        <end position="18"/>
    </location>
</feature>
<keyword evidence="12" id="KW-1185">Reference proteome</keyword>
<feature type="transmembrane region" description="Helical" evidence="8">
    <location>
        <begin position="336"/>
        <end position="361"/>
    </location>
</feature>
<reference evidence="11 12" key="1">
    <citation type="journal article" date="2015" name="Plant Cell">
        <title>Oil accumulation by the oleaginous diatom Fistulifera solaris as revealed by the genome and transcriptome.</title>
        <authorList>
            <person name="Tanaka T."/>
            <person name="Maeda Y."/>
            <person name="Veluchamy A."/>
            <person name="Tanaka M."/>
            <person name="Abida H."/>
            <person name="Marechal E."/>
            <person name="Bowler C."/>
            <person name="Muto M."/>
            <person name="Sunaga Y."/>
            <person name="Tanaka M."/>
            <person name="Yoshino T."/>
            <person name="Taniguchi T."/>
            <person name="Fukuda Y."/>
            <person name="Nemoto M."/>
            <person name="Matsumoto M."/>
            <person name="Wong P.S."/>
            <person name="Aburatani S."/>
            <person name="Fujibuchi W."/>
        </authorList>
    </citation>
    <scope>NUCLEOTIDE SEQUENCE [LARGE SCALE GENOMIC DNA]</scope>
    <source>
        <strain evidence="11 12">JPCC DA0580</strain>
    </source>
</reference>
<comment type="caution">
    <text evidence="11">The sequence shown here is derived from an EMBL/GenBank/DDBJ whole genome shotgun (WGS) entry which is preliminary data.</text>
</comment>
<dbReference type="GO" id="GO:0005452">
    <property type="term" value="F:solute:inorganic anion antiporter activity"/>
    <property type="evidence" value="ECO:0007669"/>
    <property type="project" value="InterPro"/>
</dbReference>
<evidence type="ECO:0000313" key="12">
    <source>
        <dbReference type="Proteomes" id="UP000198406"/>
    </source>
</evidence>
<evidence type="ECO:0000259" key="10">
    <source>
        <dbReference type="Pfam" id="PF00955"/>
    </source>
</evidence>
<evidence type="ECO:0000256" key="1">
    <source>
        <dbReference type="ARBA" id="ARBA00004651"/>
    </source>
</evidence>
<dbReference type="EMBL" id="BDSP01000204">
    <property type="protein sequence ID" value="GAX23824.1"/>
    <property type="molecule type" value="Genomic_DNA"/>
</dbReference>
<dbReference type="GO" id="GO:0050801">
    <property type="term" value="P:monoatomic ion homeostasis"/>
    <property type="evidence" value="ECO:0007669"/>
    <property type="project" value="TreeGrafter"/>
</dbReference>
<dbReference type="InParanoid" id="A0A1Z5KC09"/>
<dbReference type="PANTHER" id="PTHR11453:SF127">
    <property type="entry name" value="SOLUTE CARRIER FAMILY 4 MEMBER 11"/>
    <property type="match status" value="1"/>
</dbReference>
<dbReference type="AlphaFoldDB" id="A0A1Z5KC09"/>
<evidence type="ECO:0000256" key="6">
    <source>
        <dbReference type="ARBA" id="ARBA00022989"/>
    </source>
</evidence>
<comment type="subcellular location">
    <subcellularLocation>
        <location evidence="1">Cell membrane</location>
        <topology evidence="1">Multi-pass membrane protein</topology>
    </subcellularLocation>
</comment>
<evidence type="ECO:0000256" key="2">
    <source>
        <dbReference type="ARBA" id="ARBA00010993"/>
    </source>
</evidence>
<evidence type="ECO:0000256" key="7">
    <source>
        <dbReference type="ARBA" id="ARBA00023136"/>
    </source>
</evidence>
<dbReference type="InterPro" id="IPR011531">
    <property type="entry name" value="HCO3_transpt-like_TM_dom"/>
</dbReference>
<evidence type="ECO:0000313" key="11">
    <source>
        <dbReference type="EMBL" id="GAX23824.1"/>
    </source>
</evidence>
<organism evidence="11 12">
    <name type="scientific">Fistulifera solaris</name>
    <name type="common">Oleaginous diatom</name>
    <dbReference type="NCBI Taxonomy" id="1519565"/>
    <lineage>
        <taxon>Eukaryota</taxon>
        <taxon>Sar</taxon>
        <taxon>Stramenopiles</taxon>
        <taxon>Ochrophyta</taxon>
        <taxon>Bacillariophyta</taxon>
        <taxon>Bacillariophyceae</taxon>
        <taxon>Bacillariophycidae</taxon>
        <taxon>Naviculales</taxon>
        <taxon>Naviculaceae</taxon>
        <taxon>Fistulifera</taxon>
    </lineage>
</organism>
<dbReference type="PANTHER" id="PTHR11453">
    <property type="entry name" value="ANION EXCHANGE PROTEIN"/>
    <property type="match status" value="1"/>
</dbReference>
<accession>A0A1Z5KC09</accession>
<feature type="transmembrane region" description="Helical" evidence="8">
    <location>
        <begin position="279"/>
        <end position="298"/>
    </location>
</feature>
<dbReference type="GO" id="GO:0005886">
    <property type="term" value="C:plasma membrane"/>
    <property type="evidence" value="ECO:0007669"/>
    <property type="project" value="UniProtKB-SubCell"/>
</dbReference>
<feature type="transmembrane region" description="Helical" evidence="8">
    <location>
        <begin position="240"/>
        <end position="258"/>
    </location>
</feature>
<keyword evidence="7 8" id="KW-0472">Membrane</keyword>
<gene>
    <name evidence="11" type="ORF">FisN_20Hh026</name>
</gene>
<keyword evidence="4" id="KW-1003">Cell membrane</keyword>
<dbReference type="Pfam" id="PF00955">
    <property type="entry name" value="HCO3_cotransp"/>
    <property type="match status" value="2"/>
</dbReference>
<dbReference type="OrthoDB" id="429572at2759"/>
<comment type="similarity">
    <text evidence="2">Belongs to the anion exchanger (TC 2.A.31) family.</text>
</comment>
<keyword evidence="5 8" id="KW-0812">Transmembrane</keyword>
<name>A0A1Z5KC09_FISSO</name>
<evidence type="ECO:0000256" key="3">
    <source>
        <dbReference type="ARBA" id="ARBA00022448"/>
    </source>
</evidence>